<dbReference type="Pfam" id="PF00406">
    <property type="entry name" value="ADK"/>
    <property type="match status" value="1"/>
</dbReference>
<comment type="similarity">
    <text evidence="4">Belongs to the adenylate kinase family.</text>
</comment>
<evidence type="ECO:0000256" key="3">
    <source>
        <dbReference type="ARBA" id="ARBA00022777"/>
    </source>
</evidence>
<dbReference type="KEGG" id="ffu:CLAFUR5_04692"/>
<proteinExistence type="inferred from homology"/>
<dbReference type="PANTHER" id="PTHR23359">
    <property type="entry name" value="NUCLEOTIDE KINASE"/>
    <property type="match status" value="1"/>
</dbReference>
<keyword evidence="7" id="KW-1185">Reference proteome</keyword>
<reference evidence="6" key="2">
    <citation type="journal article" date="2022" name="Microb. Genom.">
        <title>A chromosome-scale genome assembly of the tomato pathogen Cladosporium fulvum reveals a compartmentalized genome architecture and the presence of a dispensable chromosome.</title>
        <authorList>
            <person name="Zaccaron A.Z."/>
            <person name="Chen L.H."/>
            <person name="Samaras A."/>
            <person name="Stergiopoulos I."/>
        </authorList>
    </citation>
    <scope>NUCLEOTIDE SEQUENCE</scope>
    <source>
        <strain evidence="6">Race5_Kim</strain>
    </source>
</reference>
<sequence>MLHPRHTLVSQAVESPMPPPLPSHAYQIHKHPRETSSTTAPSPYTAFTTSATCESFSLSYTNPPPYLTSTSTIGPNLTMSLTTNLTIISLLGGPASGKGTQSTHLTTHFPTKRIHHISIGDMPREEMQDSASPYASLLQENMLAGRLGPPDMTVRILKRNLERVESGTVVVLDGFPRAIMPYRLFEEIVAPIRRIVGLEVPEEVLVRRLEKRARSDDVAGAANIAERMRTYRENTAEVLKAAKAEGKVVRVDGDRDVESVADDVRATLRDILGEEEKA</sequence>
<dbReference type="HAMAP" id="MF_00235">
    <property type="entry name" value="Adenylate_kinase_Adk"/>
    <property type="match status" value="1"/>
</dbReference>
<keyword evidence="1 4" id="KW-0808">Transferase</keyword>
<evidence type="ECO:0000256" key="2">
    <source>
        <dbReference type="ARBA" id="ARBA00022741"/>
    </source>
</evidence>
<name>A0A9Q8LGL8_PASFU</name>
<protein>
    <submittedName>
        <fullName evidence="6">Uridylate kinase</fullName>
    </submittedName>
</protein>
<dbReference type="RefSeq" id="XP_047761386.1">
    <property type="nucleotide sequence ID" value="XM_047903840.1"/>
</dbReference>
<dbReference type="Gene3D" id="3.40.50.300">
    <property type="entry name" value="P-loop containing nucleotide triphosphate hydrolases"/>
    <property type="match status" value="1"/>
</dbReference>
<feature type="region of interest" description="Disordered" evidence="5">
    <location>
        <begin position="1"/>
        <end position="43"/>
    </location>
</feature>
<evidence type="ECO:0000313" key="7">
    <source>
        <dbReference type="Proteomes" id="UP000756132"/>
    </source>
</evidence>
<evidence type="ECO:0000256" key="1">
    <source>
        <dbReference type="ARBA" id="ARBA00022679"/>
    </source>
</evidence>
<dbReference type="GO" id="GO:0006139">
    <property type="term" value="P:nucleobase-containing compound metabolic process"/>
    <property type="evidence" value="ECO:0007669"/>
    <property type="project" value="InterPro"/>
</dbReference>
<dbReference type="EMBL" id="CP090166">
    <property type="protein sequence ID" value="UJO17020.1"/>
    <property type="molecule type" value="Genomic_DNA"/>
</dbReference>
<dbReference type="OrthoDB" id="442176at2759"/>
<dbReference type="GO" id="GO:0005524">
    <property type="term" value="F:ATP binding"/>
    <property type="evidence" value="ECO:0007669"/>
    <property type="project" value="InterPro"/>
</dbReference>
<organism evidence="6 7">
    <name type="scientific">Passalora fulva</name>
    <name type="common">Tomato leaf mold</name>
    <name type="synonym">Cladosporium fulvum</name>
    <dbReference type="NCBI Taxonomy" id="5499"/>
    <lineage>
        <taxon>Eukaryota</taxon>
        <taxon>Fungi</taxon>
        <taxon>Dikarya</taxon>
        <taxon>Ascomycota</taxon>
        <taxon>Pezizomycotina</taxon>
        <taxon>Dothideomycetes</taxon>
        <taxon>Dothideomycetidae</taxon>
        <taxon>Mycosphaerellales</taxon>
        <taxon>Mycosphaerellaceae</taxon>
        <taxon>Fulvia</taxon>
    </lineage>
</organism>
<dbReference type="Proteomes" id="UP000756132">
    <property type="component" value="Chromosome 4"/>
</dbReference>
<reference evidence="6" key="1">
    <citation type="submission" date="2021-12" db="EMBL/GenBank/DDBJ databases">
        <authorList>
            <person name="Zaccaron A."/>
            <person name="Stergiopoulos I."/>
        </authorList>
    </citation>
    <scope>NUCLEOTIDE SEQUENCE</scope>
    <source>
        <strain evidence="6">Race5_Kim</strain>
    </source>
</reference>
<accession>A0A9Q8LGL8</accession>
<dbReference type="GeneID" id="71984570"/>
<dbReference type="SUPFAM" id="SSF52540">
    <property type="entry name" value="P-loop containing nucleoside triphosphate hydrolases"/>
    <property type="match status" value="1"/>
</dbReference>
<dbReference type="AlphaFoldDB" id="A0A9Q8LGL8"/>
<keyword evidence="2" id="KW-0547">Nucleotide-binding</keyword>
<dbReference type="CDD" id="cd01428">
    <property type="entry name" value="ADK"/>
    <property type="match status" value="1"/>
</dbReference>
<dbReference type="InterPro" id="IPR027417">
    <property type="entry name" value="P-loop_NTPase"/>
</dbReference>
<dbReference type="PRINTS" id="PR00094">
    <property type="entry name" value="ADENYLTKNASE"/>
</dbReference>
<dbReference type="InterPro" id="IPR000850">
    <property type="entry name" value="Adenylat/UMP-CMP_kin"/>
</dbReference>
<evidence type="ECO:0000313" key="6">
    <source>
        <dbReference type="EMBL" id="UJO17020.1"/>
    </source>
</evidence>
<evidence type="ECO:0000256" key="5">
    <source>
        <dbReference type="SAM" id="MobiDB-lite"/>
    </source>
</evidence>
<dbReference type="GO" id="GO:0019205">
    <property type="term" value="F:nucleobase-containing compound kinase activity"/>
    <property type="evidence" value="ECO:0007669"/>
    <property type="project" value="InterPro"/>
</dbReference>
<keyword evidence="3 4" id="KW-0418">Kinase</keyword>
<evidence type="ECO:0000256" key="4">
    <source>
        <dbReference type="RuleBase" id="RU003330"/>
    </source>
</evidence>
<gene>
    <name evidence="6" type="ORF">CLAFUR5_04692</name>
</gene>